<feature type="compositionally biased region" description="Acidic residues" evidence="1">
    <location>
        <begin position="282"/>
        <end position="291"/>
    </location>
</feature>
<gene>
    <name evidence="3" type="ORF">OC842_003123</name>
</gene>
<proteinExistence type="predicted"/>
<feature type="transmembrane region" description="Helical" evidence="2">
    <location>
        <begin position="118"/>
        <end position="142"/>
    </location>
</feature>
<feature type="compositionally biased region" description="Low complexity" evidence="1">
    <location>
        <begin position="216"/>
        <end position="227"/>
    </location>
</feature>
<keyword evidence="2" id="KW-1133">Transmembrane helix</keyword>
<feature type="region of interest" description="Disordered" evidence="1">
    <location>
        <begin position="263"/>
        <end position="296"/>
    </location>
</feature>
<dbReference type="Proteomes" id="UP001176521">
    <property type="component" value="Unassembled WGS sequence"/>
</dbReference>
<accession>A0AAN6GCC9</accession>
<feature type="region of interest" description="Disordered" evidence="1">
    <location>
        <begin position="589"/>
        <end position="617"/>
    </location>
</feature>
<sequence length="798" mass="80217">HLNVSRPTSTTSSPPSLLPSILNPISGSAPSSPLPKSSTPSSTTTLNEAPLHPSPTPNPNPTPTPTPTPSPAQPRIENGSLAGAAGGGAGGAAGSKGGGAGGAGASAGAPVTVDKTAAMLGVAIGLALLGLVLVVGLLVWAVRLGRSRGLSWAQGRGELELEHEHEHEGHDPAAGAGMRERERFKRLFSPARETGVEGGGWRGRGRGRGVGRERGTAYTGAGASTSTDVSSEDPNPPEQLMARRIGTAAGAAADGRRRRRFAHFGSRQSQSHSPGPHRMEIESSDDNDDDRIDPAHGGIGVGPAWTLINPSSTSTSFGPAGGTEHGGASTPYGAATSPASVYGPPLSHPPSPFVMPWLHYHAHGHGGATGGLPAAPSSTSSFHSGSFGPTTDRSYFSLGPGLAPIPSSGGGGAMPAASASRAASVRLGMPGTTLDQPALALPPQLQPGQAQAQGQASAQAQLADPGLARMSIAISKSSASDTICSPATLVGGGGGSRSGSIAGGGGGGNSPLSPISAEKKKLMLVGEDGVEKGSVDTTTDGPRPQAEQSAGEVGKGEDGRGSGSVRSSGSPIIDTDPIVEPAAHLTQEPVQAQVASPPPARMTSSPAPAPPPQLLDHPYLHSLQQHEAATQAAAASFGMVVRRPASSLGFHPHSRASLRTSRPPPVRMSSLHTHAEAVSEGVGASANLGREEVEGPPPLISAHSEHGHGHGHGHGDPHADWYAYTHGGYAACGFCGGGGGGGNSGGGGGTPGGRPLSWDGQMHPAPAPATVHQLYRSGSAHHHHHHQPPMFWYGQHWS</sequence>
<dbReference type="AlphaFoldDB" id="A0AAN6GCC9"/>
<feature type="compositionally biased region" description="Low complexity" evidence="1">
    <location>
        <begin position="589"/>
        <end position="606"/>
    </location>
</feature>
<feature type="region of interest" description="Disordered" evidence="1">
    <location>
        <begin position="190"/>
        <end position="239"/>
    </location>
</feature>
<name>A0AAN6GCC9_9BASI</name>
<keyword evidence="2" id="KW-0472">Membrane</keyword>
<feature type="region of interest" description="Disordered" evidence="1">
    <location>
        <begin position="490"/>
        <end position="515"/>
    </location>
</feature>
<feature type="compositionally biased region" description="Pro residues" evidence="1">
    <location>
        <begin position="52"/>
        <end position="72"/>
    </location>
</feature>
<reference evidence="3" key="1">
    <citation type="journal article" date="2023" name="PhytoFront">
        <title>Draft Genome Resources of Seven Strains of Tilletia horrida, Causal Agent of Kernel Smut of Rice.</title>
        <authorList>
            <person name="Khanal S."/>
            <person name="Antony Babu S."/>
            <person name="Zhou X.G."/>
        </authorList>
    </citation>
    <scope>NUCLEOTIDE SEQUENCE</scope>
    <source>
        <strain evidence="3">TX3</strain>
    </source>
</reference>
<feature type="region of interest" description="Disordered" evidence="1">
    <location>
        <begin position="648"/>
        <end position="668"/>
    </location>
</feature>
<feature type="compositionally biased region" description="Gly residues" evidence="1">
    <location>
        <begin position="84"/>
        <end position="105"/>
    </location>
</feature>
<feature type="region of interest" description="Disordered" evidence="1">
    <location>
        <begin position="744"/>
        <end position="766"/>
    </location>
</feature>
<feature type="region of interest" description="Disordered" evidence="1">
    <location>
        <begin position="435"/>
        <end position="462"/>
    </location>
</feature>
<protein>
    <submittedName>
        <fullName evidence="3">Uncharacterized protein</fullName>
    </submittedName>
</protein>
<dbReference type="EMBL" id="JAPDMQ010000147">
    <property type="protein sequence ID" value="KAK0533007.1"/>
    <property type="molecule type" value="Genomic_DNA"/>
</dbReference>
<feature type="non-terminal residue" evidence="3">
    <location>
        <position position="1"/>
    </location>
</feature>
<evidence type="ECO:0000256" key="2">
    <source>
        <dbReference type="SAM" id="Phobius"/>
    </source>
</evidence>
<feature type="compositionally biased region" description="Basic and acidic residues" evidence="1">
    <location>
        <begin position="703"/>
        <end position="715"/>
    </location>
</feature>
<feature type="compositionally biased region" description="Gly residues" evidence="1">
    <location>
        <begin position="490"/>
        <end position="509"/>
    </location>
</feature>
<keyword evidence="4" id="KW-1185">Reference proteome</keyword>
<feature type="region of interest" description="Disordered" evidence="1">
    <location>
        <begin position="1"/>
        <end position="108"/>
    </location>
</feature>
<evidence type="ECO:0000313" key="3">
    <source>
        <dbReference type="EMBL" id="KAK0533007.1"/>
    </source>
</evidence>
<feature type="region of interest" description="Disordered" evidence="1">
    <location>
        <begin position="692"/>
        <end position="715"/>
    </location>
</feature>
<comment type="caution">
    <text evidence="3">The sequence shown here is derived from an EMBL/GenBank/DDBJ whole genome shotgun (WGS) entry which is preliminary data.</text>
</comment>
<organism evidence="3 4">
    <name type="scientific">Tilletia horrida</name>
    <dbReference type="NCBI Taxonomy" id="155126"/>
    <lineage>
        <taxon>Eukaryota</taxon>
        <taxon>Fungi</taxon>
        <taxon>Dikarya</taxon>
        <taxon>Basidiomycota</taxon>
        <taxon>Ustilaginomycotina</taxon>
        <taxon>Exobasidiomycetes</taxon>
        <taxon>Tilletiales</taxon>
        <taxon>Tilletiaceae</taxon>
        <taxon>Tilletia</taxon>
    </lineage>
</organism>
<evidence type="ECO:0000256" key="1">
    <source>
        <dbReference type="SAM" id="MobiDB-lite"/>
    </source>
</evidence>
<feature type="compositionally biased region" description="Low complexity" evidence="1">
    <location>
        <begin position="436"/>
        <end position="462"/>
    </location>
</feature>
<keyword evidence="2" id="KW-0812">Transmembrane</keyword>
<feature type="compositionally biased region" description="Low complexity" evidence="1">
    <location>
        <begin position="1"/>
        <end position="45"/>
    </location>
</feature>
<evidence type="ECO:0000313" key="4">
    <source>
        <dbReference type="Proteomes" id="UP001176521"/>
    </source>
</evidence>
<feature type="region of interest" description="Disordered" evidence="1">
    <location>
        <begin position="531"/>
        <end position="576"/>
    </location>
</feature>